<evidence type="ECO:0000256" key="1">
    <source>
        <dbReference type="SAM" id="SignalP"/>
    </source>
</evidence>
<evidence type="ECO:0000313" key="3">
    <source>
        <dbReference type="RefSeq" id="XP_005101932.1"/>
    </source>
</evidence>
<keyword evidence="2" id="KW-1185">Reference proteome</keyword>
<sequence length="162" mass="17959">MTKSLVLLIVCACIGSSWCGPFEFPFHASCNIDWTFGATCQNVSQIIQAQIQKWSGTSCGSGEKCRYEFVSFDNNILKAKHTTPVKHYADDLTFVFKPNSSLCLVNGKSSSETWYAVLDDGTNYCNLHNLITGSGLDKLKPYKESTSNSKCTQYSSANCEKY</sequence>
<dbReference type="PANTHER" id="PTHR38564">
    <property type="entry name" value="SI:CH73-250A16.5-RELATED"/>
    <property type="match status" value="1"/>
</dbReference>
<dbReference type="PANTHER" id="PTHR38564:SF2">
    <property type="entry name" value="WU:FC46H12 PRECURSOR"/>
    <property type="match status" value="1"/>
</dbReference>
<feature type="signal peptide" evidence="1">
    <location>
        <begin position="1"/>
        <end position="19"/>
    </location>
</feature>
<keyword evidence="1" id="KW-0732">Signal</keyword>
<dbReference type="RefSeq" id="XP_005101932.1">
    <property type="nucleotide sequence ID" value="XM_005101875.3"/>
</dbReference>
<feature type="chain" id="PRO_5045310190" evidence="1">
    <location>
        <begin position="20"/>
        <end position="162"/>
    </location>
</feature>
<accession>A0ABM0JUP4</accession>
<evidence type="ECO:0000313" key="2">
    <source>
        <dbReference type="Proteomes" id="UP000694888"/>
    </source>
</evidence>
<protein>
    <submittedName>
        <fullName evidence="3">Uncharacterized protein LOC101846747</fullName>
    </submittedName>
</protein>
<reference evidence="3" key="1">
    <citation type="submission" date="2025-08" db="UniProtKB">
        <authorList>
            <consortium name="RefSeq"/>
        </authorList>
    </citation>
    <scope>IDENTIFICATION</scope>
</reference>
<dbReference type="Proteomes" id="UP000694888">
    <property type="component" value="Unplaced"/>
</dbReference>
<dbReference type="GeneID" id="101846747"/>
<proteinExistence type="predicted"/>
<gene>
    <name evidence="3" type="primary">LOC101846747</name>
</gene>
<organism evidence="2 3">
    <name type="scientific">Aplysia californica</name>
    <name type="common">California sea hare</name>
    <dbReference type="NCBI Taxonomy" id="6500"/>
    <lineage>
        <taxon>Eukaryota</taxon>
        <taxon>Metazoa</taxon>
        <taxon>Spiralia</taxon>
        <taxon>Lophotrochozoa</taxon>
        <taxon>Mollusca</taxon>
        <taxon>Gastropoda</taxon>
        <taxon>Heterobranchia</taxon>
        <taxon>Euthyneura</taxon>
        <taxon>Tectipleura</taxon>
        <taxon>Aplysiida</taxon>
        <taxon>Aplysioidea</taxon>
        <taxon>Aplysiidae</taxon>
        <taxon>Aplysia</taxon>
    </lineage>
</organism>
<name>A0ABM0JUP4_APLCA</name>